<feature type="region of interest" description="Disordered" evidence="1">
    <location>
        <begin position="1"/>
        <end position="42"/>
    </location>
</feature>
<evidence type="ECO:0000313" key="4">
    <source>
        <dbReference type="EMBL" id="MFC4247927.1"/>
    </source>
</evidence>
<evidence type="ECO:0000259" key="2">
    <source>
        <dbReference type="Pfam" id="PF00534"/>
    </source>
</evidence>
<keyword evidence="4" id="KW-0808">Transferase</keyword>
<dbReference type="RefSeq" id="WP_246969286.1">
    <property type="nucleotide sequence ID" value="NZ_CP095397.1"/>
</dbReference>
<dbReference type="InterPro" id="IPR001296">
    <property type="entry name" value="Glyco_trans_1"/>
</dbReference>
<dbReference type="SUPFAM" id="SSF53756">
    <property type="entry name" value="UDP-Glycosyltransferase/glycogen phosphorylase"/>
    <property type="match status" value="1"/>
</dbReference>
<evidence type="ECO:0000313" key="5">
    <source>
        <dbReference type="Proteomes" id="UP001595821"/>
    </source>
</evidence>
<keyword evidence="4" id="KW-0328">Glycosyltransferase</keyword>
<dbReference type="PANTHER" id="PTHR12526:SF630">
    <property type="entry name" value="GLYCOSYLTRANSFERASE"/>
    <property type="match status" value="1"/>
</dbReference>
<evidence type="ECO:0000259" key="3">
    <source>
        <dbReference type="Pfam" id="PF13439"/>
    </source>
</evidence>
<dbReference type="Gene3D" id="3.40.50.2000">
    <property type="entry name" value="Glycogen Phosphorylase B"/>
    <property type="match status" value="2"/>
</dbReference>
<dbReference type="EMBL" id="JBHSDJ010000107">
    <property type="protein sequence ID" value="MFC4247927.1"/>
    <property type="molecule type" value="Genomic_DNA"/>
</dbReference>
<dbReference type="Pfam" id="PF00534">
    <property type="entry name" value="Glycos_transf_1"/>
    <property type="match status" value="1"/>
</dbReference>
<dbReference type="GeneID" id="71855359"/>
<sequence length="388" mass="42267">MSRSSTQATRTSLDPDGEASASTAASRRRHARGTSPDPEDARVLVVTGLSQKNDRHYGPLADVADRTTLVCLDPTVDVDDANCVPTPQVGPRLVRVVALFFVALYEGYRNEYDAIASISLFPYGLYALALKAVYGYPAHLGIIGIDLDHHAHQWYGGIPRWAFRRFDAVSVPGPSHAERLARLGVSRDRIEILTNAIDVDTYAPTDADVETEYDFVWVGRFSAEKDPIRFVEALAELEATGAGFRAAMVGDGPLRADAADAIVARGLDDCVDLPGWVDDPVRYYRRSNAFVLTSRRDALPLVMLEAMATGLAPIVPSVGSIPDVVTDGDDGIVVPDREPATFAAAMERFLDDPDYRRSVAANATAVRSSFSLEQASDDWRRILTTLAR</sequence>
<protein>
    <submittedName>
        <fullName evidence="4">Glycosyltransferase</fullName>
        <ecNumber evidence="4">2.4.-.-</ecNumber>
    </submittedName>
</protein>
<accession>A0ABD5P193</accession>
<evidence type="ECO:0000256" key="1">
    <source>
        <dbReference type="SAM" id="MobiDB-lite"/>
    </source>
</evidence>
<feature type="domain" description="Glycosyl transferase family 1" evidence="2">
    <location>
        <begin position="210"/>
        <end position="364"/>
    </location>
</feature>
<dbReference type="AlphaFoldDB" id="A0ABD5P193"/>
<organism evidence="4 5">
    <name type="scientific">Natribaculum luteum</name>
    <dbReference type="NCBI Taxonomy" id="1586232"/>
    <lineage>
        <taxon>Archaea</taxon>
        <taxon>Methanobacteriati</taxon>
        <taxon>Methanobacteriota</taxon>
        <taxon>Stenosarchaea group</taxon>
        <taxon>Halobacteria</taxon>
        <taxon>Halobacteriales</taxon>
        <taxon>Natrialbaceae</taxon>
        <taxon>Natribaculum</taxon>
    </lineage>
</organism>
<feature type="domain" description="Glycosyltransferase subfamily 4-like N-terminal" evidence="3">
    <location>
        <begin position="84"/>
        <end position="200"/>
    </location>
</feature>
<gene>
    <name evidence="4" type="ORF">ACFOZ7_13390</name>
</gene>
<dbReference type="EC" id="2.4.-.-" evidence="4"/>
<dbReference type="GO" id="GO:0016757">
    <property type="term" value="F:glycosyltransferase activity"/>
    <property type="evidence" value="ECO:0007669"/>
    <property type="project" value="UniProtKB-KW"/>
</dbReference>
<proteinExistence type="predicted"/>
<name>A0ABD5P193_9EURY</name>
<comment type="caution">
    <text evidence="4">The sequence shown here is derived from an EMBL/GenBank/DDBJ whole genome shotgun (WGS) entry which is preliminary data.</text>
</comment>
<dbReference type="InterPro" id="IPR028098">
    <property type="entry name" value="Glyco_trans_4-like_N"/>
</dbReference>
<reference evidence="4 5" key="1">
    <citation type="journal article" date="2014" name="Int. J. Syst. Evol. Microbiol.">
        <title>Complete genome sequence of Corynebacterium casei LMG S-19264T (=DSM 44701T), isolated from a smear-ripened cheese.</title>
        <authorList>
            <consortium name="US DOE Joint Genome Institute (JGI-PGF)"/>
            <person name="Walter F."/>
            <person name="Albersmeier A."/>
            <person name="Kalinowski J."/>
            <person name="Ruckert C."/>
        </authorList>
    </citation>
    <scope>NUCLEOTIDE SEQUENCE [LARGE SCALE GENOMIC DNA]</scope>
    <source>
        <strain evidence="4 5">IBRC-M 10912</strain>
    </source>
</reference>
<dbReference type="Proteomes" id="UP001595821">
    <property type="component" value="Unassembled WGS sequence"/>
</dbReference>
<dbReference type="PANTHER" id="PTHR12526">
    <property type="entry name" value="GLYCOSYLTRANSFERASE"/>
    <property type="match status" value="1"/>
</dbReference>
<feature type="compositionally biased region" description="Polar residues" evidence="1">
    <location>
        <begin position="1"/>
        <end position="12"/>
    </location>
</feature>
<dbReference type="Pfam" id="PF13439">
    <property type="entry name" value="Glyco_transf_4"/>
    <property type="match status" value="1"/>
</dbReference>